<dbReference type="AlphaFoldDB" id="A0A9W6TM85"/>
<evidence type="ECO:0000313" key="3">
    <source>
        <dbReference type="Proteomes" id="UP001165083"/>
    </source>
</evidence>
<sequence length="264" mass="28832">MRRVDVSYYPKSCILESCASSQPGTPDVCKVQALRCRAASDIDHEVEDQSQLVKLDAHSITSESSQIVEKDVAIPIRLQSKIARRQSTQVGVVYPDASEENHAEPATPVTKPLRRSVSTRMMLGMSAHFLAPRLSFASGFNPKAAVELLTTEGDAMIDHPPETPYEEMMVRFQIRQLQRTPSTLMNEERRGTEGSSRGLMVDIGGGGSDTARATARGSVTQVRVSRVKQPGPEIVATSGLTGTKQPVHAGKACDVREPFHTEYI</sequence>
<evidence type="ECO:0000313" key="2">
    <source>
        <dbReference type="EMBL" id="GMF15939.1"/>
    </source>
</evidence>
<name>A0A9W6TM85_9STRA</name>
<accession>A0A9W6TM85</accession>
<dbReference type="EMBL" id="BSXW01000236">
    <property type="protein sequence ID" value="GMF15939.1"/>
    <property type="molecule type" value="Genomic_DNA"/>
</dbReference>
<evidence type="ECO:0000256" key="1">
    <source>
        <dbReference type="SAM" id="MobiDB-lite"/>
    </source>
</evidence>
<dbReference type="Proteomes" id="UP001165083">
    <property type="component" value="Unassembled WGS sequence"/>
</dbReference>
<proteinExistence type="predicted"/>
<keyword evidence="3" id="KW-1185">Reference proteome</keyword>
<gene>
    <name evidence="2" type="ORF">Plil01_000557600</name>
</gene>
<organism evidence="2 3">
    <name type="scientific">Phytophthora lilii</name>
    <dbReference type="NCBI Taxonomy" id="2077276"/>
    <lineage>
        <taxon>Eukaryota</taxon>
        <taxon>Sar</taxon>
        <taxon>Stramenopiles</taxon>
        <taxon>Oomycota</taxon>
        <taxon>Peronosporomycetes</taxon>
        <taxon>Peronosporales</taxon>
        <taxon>Peronosporaceae</taxon>
        <taxon>Phytophthora</taxon>
    </lineage>
</organism>
<reference evidence="2" key="1">
    <citation type="submission" date="2023-04" db="EMBL/GenBank/DDBJ databases">
        <title>Phytophthora lilii NBRC 32176.</title>
        <authorList>
            <person name="Ichikawa N."/>
            <person name="Sato H."/>
            <person name="Tonouchi N."/>
        </authorList>
    </citation>
    <scope>NUCLEOTIDE SEQUENCE</scope>
    <source>
        <strain evidence="2">NBRC 32176</strain>
    </source>
</reference>
<feature type="region of interest" description="Disordered" evidence="1">
    <location>
        <begin position="207"/>
        <end position="226"/>
    </location>
</feature>
<comment type="caution">
    <text evidence="2">The sequence shown here is derived from an EMBL/GenBank/DDBJ whole genome shotgun (WGS) entry which is preliminary data.</text>
</comment>
<protein>
    <submittedName>
        <fullName evidence="2">Unnamed protein product</fullName>
    </submittedName>
</protein>